<dbReference type="InterPro" id="IPR029062">
    <property type="entry name" value="Class_I_gatase-like"/>
</dbReference>
<organism evidence="2 3">
    <name type="scientific">Pelodictyon phaeoclathratiforme (strain DSM 5477 / BU-1)</name>
    <dbReference type="NCBI Taxonomy" id="324925"/>
    <lineage>
        <taxon>Bacteria</taxon>
        <taxon>Pseudomonadati</taxon>
        <taxon>Chlorobiota</taxon>
        <taxon>Chlorobiia</taxon>
        <taxon>Chlorobiales</taxon>
        <taxon>Chlorobiaceae</taxon>
        <taxon>Chlorobium/Pelodictyon group</taxon>
        <taxon>Pelodictyon</taxon>
    </lineage>
</organism>
<keyword evidence="3" id="KW-1185">Reference proteome</keyword>
<reference evidence="2 3" key="1">
    <citation type="submission" date="2008-06" db="EMBL/GenBank/DDBJ databases">
        <title>Complete sequence of Pelodictyon phaeoclathratiforme BU-1.</title>
        <authorList>
            <consortium name="US DOE Joint Genome Institute"/>
            <person name="Lucas S."/>
            <person name="Copeland A."/>
            <person name="Lapidus A."/>
            <person name="Glavina del Rio T."/>
            <person name="Dalin E."/>
            <person name="Tice H."/>
            <person name="Bruce D."/>
            <person name="Goodwin L."/>
            <person name="Pitluck S."/>
            <person name="Schmutz J."/>
            <person name="Larimer F."/>
            <person name="Land M."/>
            <person name="Hauser L."/>
            <person name="Kyrpides N."/>
            <person name="Mikhailova N."/>
            <person name="Liu Z."/>
            <person name="Li T."/>
            <person name="Zhao F."/>
            <person name="Overmann J."/>
            <person name="Bryant D.A."/>
            <person name="Richardson P."/>
        </authorList>
    </citation>
    <scope>NUCLEOTIDE SEQUENCE [LARGE SCALE GENOMIC DNA]</scope>
    <source>
        <strain evidence="3">DSM 5477 / BU-1</strain>
    </source>
</reference>
<dbReference type="OrthoDB" id="9807137at2"/>
<evidence type="ECO:0000313" key="2">
    <source>
        <dbReference type="EMBL" id="ACF43994.1"/>
    </source>
</evidence>
<dbReference type="eggNOG" id="COG0518">
    <property type="taxonomic scope" value="Bacteria"/>
</dbReference>
<keyword evidence="2" id="KW-0315">Glutamine amidotransferase</keyword>
<sequence>MKKLYIIKAGTTFSSTLERLGDFDDWVKKALGELAVPVEIIDVVQGIPLPESEQCCAVIVTGSHAMVTDNLAWSLALEAWIPLLVADCVPFLGICYGHQLLARAMGGEAGYHPLGREIGTVAIKLLPEAEDDPLFRGAPALFSAHTTHAQSALQLPPGALLLACSDHESHHAFRVGSSAWGVQFHPEYTHEVMWAYIAAQAESLRSEGRGVEGLLLQVTECPSASNVLTNFAALVNRAAAVSNPAHESIK</sequence>
<dbReference type="PROSITE" id="PS51273">
    <property type="entry name" value="GATASE_TYPE_1"/>
    <property type="match status" value="1"/>
</dbReference>
<dbReference type="KEGG" id="pph:Ppha_1762"/>
<dbReference type="EMBL" id="CP001110">
    <property type="protein sequence ID" value="ACF43994.1"/>
    <property type="molecule type" value="Genomic_DNA"/>
</dbReference>
<gene>
    <name evidence="2" type="ordered locus">Ppha_1762</name>
</gene>
<dbReference type="STRING" id="324925.Ppha_1762"/>
<dbReference type="CDD" id="cd01741">
    <property type="entry name" value="GATase1_1"/>
    <property type="match status" value="1"/>
</dbReference>
<dbReference type="SUPFAM" id="SSF52317">
    <property type="entry name" value="Class I glutamine amidotransferase-like"/>
    <property type="match status" value="1"/>
</dbReference>
<keyword evidence="2" id="KW-0808">Transferase</keyword>
<dbReference type="RefSeq" id="WP_012508481.1">
    <property type="nucleotide sequence ID" value="NC_011060.1"/>
</dbReference>
<dbReference type="InterPro" id="IPR017926">
    <property type="entry name" value="GATASE"/>
</dbReference>
<dbReference type="PANTHER" id="PTHR42695:SF5">
    <property type="entry name" value="GLUTAMINE AMIDOTRANSFERASE YLR126C-RELATED"/>
    <property type="match status" value="1"/>
</dbReference>
<name>B4SBE0_PELPB</name>
<dbReference type="Gene3D" id="3.40.50.880">
    <property type="match status" value="1"/>
</dbReference>
<dbReference type="HOGENOM" id="CLU_054974_4_1_10"/>
<dbReference type="InterPro" id="IPR044992">
    <property type="entry name" value="ChyE-like"/>
</dbReference>
<dbReference type="GO" id="GO:0005829">
    <property type="term" value="C:cytosol"/>
    <property type="evidence" value="ECO:0007669"/>
    <property type="project" value="TreeGrafter"/>
</dbReference>
<evidence type="ECO:0000313" key="3">
    <source>
        <dbReference type="Proteomes" id="UP000002724"/>
    </source>
</evidence>
<dbReference type="NCBIfam" id="NF006562">
    <property type="entry name" value="PRK09065.1"/>
    <property type="match status" value="1"/>
</dbReference>
<protein>
    <submittedName>
        <fullName evidence="2">Glutamine amidotransferase class-I</fullName>
    </submittedName>
</protein>
<dbReference type="Proteomes" id="UP000002724">
    <property type="component" value="Chromosome"/>
</dbReference>
<accession>B4SBE0</accession>
<evidence type="ECO:0000259" key="1">
    <source>
        <dbReference type="Pfam" id="PF00117"/>
    </source>
</evidence>
<dbReference type="Pfam" id="PF00117">
    <property type="entry name" value="GATase"/>
    <property type="match status" value="1"/>
</dbReference>
<dbReference type="PANTHER" id="PTHR42695">
    <property type="entry name" value="GLUTAMINE AMIDOTRANSFERASE YLR126C-RELATED"/>
    <property type="match status" value="1"/>
</dbReference>
<dbReference type="AlphaFoldDB" id="B4SBE0"/>
<proteinExistence type="predicted"/>
<dbReference type="GO" id="GO:0016740">
    <property type="term" value="F:transferase activity"/>
    <property type="evidence" value="ECO:0007669"/>
    <property type="project" value="UniProtKB-KW"/>
</dbReference>
<feature type="domain" description="Glutamine amidotransferase" evidence="1">
    <location>
        <begin position="26"/>
        <end position="192"/>
    </location>
</feature>